<dbReference type="InterPro" id="IPR050600">
    <property type="entry name" value="SETD3_SETD6_MTase"/>
</dbReference>
<accession>A0A6A7ACJ5</accession>
<dbReference type="PANTHER" id="PTHR13271">
    <property type="entry name" value="UNCHARACTERIZED PUTATIVE METHYLTRANSFERASE"/>
    <property type="match status" value="1"/>
</dbReference>
<dbReference type="GO" id="GO:0016279">
    <property type="term" value="F:protein-lysine N-methyltransferase activity"/>
    <property type="evidence" value="ECO:0007669"/>
    <property type="project" value="TreeGrafter"/>
</dbReference>
<gene>
    <name evidence="1" type="ORF">CC86DRAFT_391476</name>
</gene>
<sequence length="648" mass="73191">MERSRGAPDENVGTHLLAEELLRWFTQHGGRLSPDVRIAHTQSRGFHMQAVRPLGSPAVVTCPLKLTLSCLNLDPQQQEVLHIDSPLQQCRGTIPDHILTYLLLVEQQQNGEDSAWHNYIRCLPGPESMTTPLWFHDEDMAFLAGTSLAPAAKDRKREYHQQWEHALSVMKESNIALADEVTFDSLLWAATIFTSRAFISTHVLPGQETVPLLFPVVDILNHSVAAKVEWDFQPKTSFTLKLLDNEAFTAGEELFNNYAPKQNDELLLGYGFCLADNPIEQFALKLALLPMLQQYAEETGLFKPENVPFGMNTDFLSKDPNTEQHFLRAIGHPFGRYENRVPFFRGIPPYIVHFFFIQTLLSLDLDVGVVNIERPGPRFTLHVLTLLHQAISQRAQTLPLSISQQPQNDKQTYAKIYRDGQAKIIHAVRDELQSALDRIRAPKGEVPPTRPALITPTEALAALTAEFSHIESQRFKSALVKHGLHSPADDRLIWTLLLACLVAYSLTCKDPEKRLTDKWLRTLYDKYPLPTLEDGIEDADTYTFVDENLSDFLRLPDQGNNEDVTETLDNIGAVFENGGDSLRKRWPVLVREKTENLGVRIIMWAMKVVDGESIPLLEDGAVSMGMYVVPWMPGNGTGKGDEWVYEEL</sequence>
<dbReference type="Gene3D" id="3.90.1410.10">
    <property type="entry name" value="set domain protein methyltransferase, domain 1"/>
    <property type="match status" value="1"/>
</dbReference>
<reference evidence="1" key="1">
    <citation type="journal article" date="2020" name="Stud. Mycol.">
        <title>101 Dothideomycetes genomes: a test case for predicting lifestyles and emergence of pathogens.</title>
        <authorList>
            <person name="Haridas S."/>
            <person name="Albert R."/>
            <person name="Binder M."/>
            <person name="Bloem J."/>
            <person name="Labutti K."/>
            <person name="Salamov A."/>
            <person name="Andreopoulos B."/>
            <person name="Baker S."/>
            <person name="Barry K."/>
            <person name="Bills G."/>
            <person name="Bluhm B."/>
            <person name="Cannon C."/>
            <person name="Castanera R."/>
            <person name="Culley D."/>
            <person name="Daum C."/>
            <person name="Ezra D."/>
            <person name="Gonzalez J."/>
            <person name="Henrissat B."/>
            <person name="Kuo A."/>
            <person name="Liang C."/>
            <person name="Lipzen A."/>
            <person name="Lutzoni F."/>
            <person name="Magnuson J."/>
            <person name="Mondo S."/>
            <person name="Nolan M."/>
            <person name="Ohm R."/>
            <person name="Pangilinan J."/>
            <person name="Park H.-J."/>
            <person name="Ramirez L."/>
            <person name="Alfaro M."/>
            <person name="Sun H."/>
            <person name="Tritt A."/>
            <person name="Yoshinaga Y."/>
            <person name="Zwiers L.-H."/>
            <person name="Turgeon B."/>
            <person name="Goodwin S."/>
            <person name="Spatafora J."/>
            <person name="Crous P."/>
            <person name="Grigoriev I."/>
        </authorList>
    </citation>
    <scope>NUCLEOTIDE SEQUENCE</scope>
    <source>
        <strain evidence="1">CBS 113818</strain>
    </source>
</reference>
<dbReference type="InterPro" id="IPR046341">
    <property type="entry name" value="SET_dom_sf"/>
</dbReference>
<dbReference type="Proteomes" id="UP000799424">
    <property type="component" value="Unassembled WGS sequence"/>
</dbReference>
<organism evidence="1 2">
    <name type="scientific">Ophiobolus disseminans</name>
    <dbReference type="NCBI Taxonomy" id="1469910"/>
    <lineage>
        <taxon>Eukaryota</taxon>
        <taxon>Fungi</taxon>
        <taxon>Dikarya</taxon>
        <taxon>Ascomycota</taxon>
        <taxon>Pezizomycotina</taxon>
        <taxon>Dothideomycetes</taxon>
        <taxon>Pleosporomycetidae</taxon>
        <taxon>Pleosporales</taxon>
        <taxon>Pleosporineae</taxon>
        <taxon>Phaeosphaeriaceae</taxon>
        <taxon>Ophiobolus</taxon>
    </lineage>
</organism>
<proteinExistence type="predicted"/>
<name>A0A6A7ACJ5_9PLEO</name>
<dbReference type="OrthoDB" id="42889at2759"/>
<protein>
    <submittedName>
        <fullName evidence="1">SET domain-containing protein</fullName>
    </submittedName>
</protein>
<dbReference type="AlphaFoldDB" id="A0A6A7ACJ5"/>
<dbReference type="EMBL" id="MU006219">
    <property type="protein sequence ID" value="KAF2830594.1"/>
    <property type="molecule type" value="Genomic_DNA"/>
</dbReference>
<keyword evidence="2" id="KW-1185">Reference proteome</keyword>
<evidence type="ECO:0000313" key="2">
    <source>
        <dbReference type="Proteomes" id="UP000799424"/>
    </source>
</evidence>
<dbReference type="PANTHER" id="PTHR13271:SF137">
    <property type="entry name" value="SET DOMAIN-CONTAINING PROTEIN"/>
    <property type="match status" value="1"/>
</dbReference>
<evidence type="ECO:0000313" key="1">
    <source>
        <dbReference type="EMBL" id="KAF2830594.1"/>
    </source>
</evidence>
<dbReference type="SUPFAM" id="SSF82199">
    <property type="entry name" value="SET domain"/>
    <property type="match status" value="1"/>
</dbReference>